<organism evidence="1 2">
    <name type="scientific">Novipirellula herctigrandis</name>
    <dbReference type="NCBI Taxonomy" id="2527986"/>
    <lineage>
        <taxon>Bacteria</taxon>
        <taxon>Pseudomonadati</taxon>
        <taxon>Planctomycetota</taxon>
        <taxon>Planctomycetia</taxon>
        <taxon>Pirellulales</taxon>
        <taxon>Pirellulaceae</taxon>
        <taxon>Novipirellula</taxon>
    </lineage>
</organism>
<dbReference type="EMBL" id="SJPJ01000001">
    <property type="protein sequence ID" value="TWT82850.1"/>
    <property type="molecule type" value="Genomic_DNA"/>
</dbReference>
<protein>
    <submittedName>
        <fullName evidence="1">Uncharacterized protein</fullName>
    </submittedName>
</protein>
<accession>A0A5C5Z6P4</accession>
<sequence length="67" mass="7219">MESLFSLPFMSACNCLVACFAKIAYLSSMLHDAYVDILGSLKRFHACASATFLATVADSTIHALNQS</sequence>
<keyword evidence="2" id="KW-1185">Reference proteome</keyword>
<gene>
    <name evidence="1" type="ORF">CA13_43130</name>
</gene>
<evidence type="ECO:0000313" key="2">
    <source>
        <dbReference type="Proteomes" id="UP000315010"/>
    </source>
</evidence>
<dbReference type="Proteomes" id="UP000315010">
    <property type="component" value="Unassembled WGS sequence"/>
</dbReference>
<name>A0A5C5Z6P4_9BACT</name>
<proteinExistence type="predicted"/>
<reference evidence="1 2" key="1">
    <citation type="submission" date="2019-02" db="EMBL/GenBank/DDBJ databases">
        <title>Deep-cultivation of Planctomycetes and their phenomic and genomic characterization uncovers novel biology.</title>
        <authorList>
            <person name="Wiegand S."/>
            <person name="Jogler M."/>
            <person name="Boedeker C."/>
            <person name="Pinto D."/>
            <person name="Vollmers J."/>
            <person name="Rivas-Marin E."/>
            <person name="Kohn T."/>
            <person name="Peeters S.H."/>
            <person name="Heuer A."/>
            <person name="Rast P."/>
            <person name="Oberbeckmann S."/>
            <person name="Bunk B."/>
            <person name="Jeske O."/>
            <person name="Meyerdierks A."/>
            <person name="Storesund J.E."/>
            <person name="Kallscheuer N."/>
            <person name="Luecker S."/>
            <person name="Lage O.M."/>
            <person name="Pohl T."/>
            <person name="Merkel B.J."/>
            <person name="Hornburger P."/>
            <person name="Mueller R.-W."/>
            <person name="Bruemmer F."/>
            <person name="Labrenz M."/>
            <person name="Spormann A.M."/>
            <person name="Op Den Camp H."/>
            <person name="Overmann J."/>
            <person name="Amann R."/>
            <person name="Jetten M.S.M."/>
            <person name="Mascher T."/>
            <person name="Medema M.H."/>
            <person name="Devos D.P."/>
            <person name="Kaster A.-K."/>
            <person name="Ovreas L."/>
            <person name="Rohde M."/>
            <person name="Galperin M.Y."/>
            <person name="Jogler C."/>
        </authorList>
    </citation>
    <scope>NUCLEOTIDE SEQUENCE [LARGE SCALE GENOMIC DNA]</scope>
    <source>
        <strain evidence="1 2">CA13</strain>
    </source>
</reference>
<evidence type="ECO:0000313" key="1">
    <source>
        <dbReference type="EMBL" id="TWT82850.1"/>
    </source>
</evidence>
<comment type="caution">
    <text evidence="1">The sequence shown here is derived from an EMBL/GenBank/DDBJ whole genome shotgun (WGS) entry which is preliminary data.</text>
</comment>
<dbReference type="AlphaFoldDB" id="A0A5C5Z6P4"/>